<evidence type="ECO:0000313" key="3">
    <source>
        <dbReference type="EMBL" id="ANC30635.1"/>
    </source>
</evidence>
<protein>
    <submittedName>
        <fullName evidence="3">Murein hydrolase activator NlpD</fullName>
    </submittedName>
</protein>
<keyword evidence="1" id="KW-0732">Signal</keyword>
<dbReference type="Proteomes" id="UP000076794">
    <property type="component" value="Chromosome"/>
</dbReference>
<keyword evidence="4" id="KW-1185">Reference proteome</keyword>
<dbReference type="Pfam" id="PF01551">
    <property type="entry name" value="Peptidase_M23"/>
    <property type="match status" value="1"/>
</dbReference>
<evidence type="ECO:0000313" key="4">
    <source>
        <dbReference type="Proteomes" id="UP000076794"/>
    </source>
</evidence>
<dbReference type="SUPFAM" id="SSF51261">
    <property type="entry name" value="Duplicated hybrid motif"/>
    <property type="match status" value="1"/>
</dbReference>
<gene>
    <name evidence="3" type="primary">nlpD_1</name>
    <name evidence="3" type="ORF">I598_1066</name>
</gene>
<dbReference type="PANTHER" id="PTHR21666">
    <property type="entry name" value="PEPTIDASE-RELATED"/>
    <property type="match status" value="1"/>
</dbReference>
<reference evidence="3 4" key="1">
    <citation type="submission" date="2016-01" db="EMBL/GenBank/DDBJ databases">
        <title>Complete genome sequence of a soil Actinobacterium, Isoptericola dokdonensis DS-3.</title>
        <authorList>
            <person name="Kwon S.-K."/>
            <person name="Kim J.F."/>
        </authorList>
    </citation>
    <scope>NUCLEOTIDE SEQUENCE [LARGE SCALE GENOMIC DNA]</scope>
    <source>
        <strain evidence="3 4">DS-3</strain>
    </source>
</reference>
<dbReference type="EMBL" id="CP014209">
    <property type="protein sequence ID" value="ANC30635.1"/>
    <property type="molecule type" value="Genomic_DNA"/>
</dbReference>
<dbReference type="PANTHER" id="PTHR21666:SF289">
    <property type="entry name" value="L-ALA--D-GLU ENDOPEPTIDASE"/>
    <property type="match status" value="1"/>
</dbReference>
<dbReference type="InterPro" id="IPR050570">
    <property type="entry name" value="Cell_wall_metabolism_enzyme"/>
</dbReference>
<dbReference type="GO" id="GO:0004222">
    <property type="term" value="F:metalloendopeptidase activity"/>
    <property type="evidence" value="ECO:0007669"/>
    <property type="project" value="TreeGrafter"/>
</dbReference>
<proteinExistence type="predicted"/>
<dbReference type="KEGG" id="ido:I598_1066"/>
<evidence type="ECO:0000256" key="1">
    <source>
        <dbReference type="ARBA" id="ARBA00022729"/>
    </source>
</evidence>
<sequence length="161" mass="16018">MAVLLPVTVAVATEPAPPDGPTTRTSVAGWRAPVPGAVAAPADLPAQRWLPGHRGVDLASTAGEPVVSPAAGTVTFAGPVAGRPLVVVTHGELRSTLEPVDATVVVGTVVAAGQVVGTTGAVGSHCGPAVCLHWGVRRGETYLDPLTLLGRSAPIVLLPLG</sequence>
<dbReference type="PATRIC" id="fig|1300344.3.peg.1072"/>
<feature type="domain" description="M23ase beta-sheet core" evidence="2">
    <location>
        <begin position="52"/>
        <end position="145"/>
    </location>
</feature>
<evidence type="ECO:0000259" key="2">
    <source>
        <dbReference type="Pfam" id="PF01551"/>
    </source>
</evidence>
<accession>A0A161I0K4</accession>
<dbReference type="AlphaFoldDB" id="A0A161I0K4"/>
<organism evidence="3 4">
    <name type="scientific">Isoptericola dokdonensis DS-3</name>
    <dbReference type="NCBI Taxonomy" id="1300344"/>
    <lineage>
        <taxon>Bacteria</taxon>
        <taxon>Bacillati</taxon>
        <taxon>Actinomycetota</taxon>
        <taxon>Actinomycetes</taxon>
        <taxon>Micrococcales</taxon>
        <taxon>Promicromonosporaceae</taxon>
        <taxon>Isoptericola</taxon>
    </lineage>
</organism>
<dbReference type="InterPro" id="IPR016047">
    <property type="entry name" value="M23ase_b-sheet_dom"/>
</dbReference>
<dbReference type="InterPro" id="IPR011055">
    <property type="entry name" value="Dup_hybrid_motif"/>
</dbReference>
<keyword evidence="3" id="KW-0378">Hydrolase</keyword>
<dbReference type="CDD" id="cd12797">
    <property type="entry name" value="M23_peptidase"/>
    <property type="match status" value="1"/>
</dbReference>
<name>A0A161I0K4_9MICO</name>
<dbReference type="Gene3D" id="2.70.70.10">
    <property type="entry name" value="Glucose Permease (Domain IIA)"/>
    <property type="match status" value="1"/>
</dbReference>